<evidence type="ECO:0000313" key="10">
    <source>
        <dbReference type="Proteomes" id="UP000277811"/>
    </source>
</evidence>
<keyword evidence="7 8" id="KW-0472">Membrane</keyword>
<organism evidence="9 10">
    <name type="scientific">Lucifera butyrica</name>
    <dbReference type="NCBI Taxonomy" id="1351585"/>
    <lineage>
        <taxon>Bacteria</taxon>
        <taxon>Bacillati</taxon>
        <taxon>Bacillota</taxon>
        <taxon>Negativicutes</taxon>
        <taxon>Veillonellales</taxon>
        <taxon>Veillonellaceae</taxon>
        <taxon>Lucifera</taxon>
    </lineage>
</organism>
<dbReference type="Pfam" id="PF04647">
    <property type="entry name" value="AgrB"/>
    <property type="match status" value="1"/>
</dbReference>
<protein>
    <submittedName>
        <fullName evidence="9">Accessory gene regulator b</fullName>
    </submittedName>
</protein>
<keyword evidence="1" id="KW-1003">Cell membrane</keyword>
<sequence>MRIITGVKEIAIGISRYLQKELQLDDKDADAVRFGLESFFDILISLGFLFGVAWGLGLVPYVLAAWLTTSGLRLVSGGAHSSTLFRCIVLGTAILTGIGQLSAMAGKVPPASLFALAGFSVIGGLYAVYRWAPADTPAKSIVSPLKRTRYRRLSYQFITGWTIAVSTWVFFGGEEPLISGLVLASIGGMWWQIFSITPAGYQFVAAMDRLFAKCCL</sequence>
<keyword evidence="2" id="KW-0673">Quorum sensing</keyword>
<evidence type="ECO:0000256" key="7">
    <source>
        <dbReference type="ARBA" id="ARBA00023136"/>
    </source>
</evidence>
<dbReference type="GO" id="GO:0009372">
    <property type="term" value="P:quorum sensing"/>
    <property type="evidence" value="ECO:0007669"/>
    <property type="project" value="UniProtKB-KW"/>
</dbReference>
<feature type="transmembrane region" description="Helical" evidence="8">
    <location>
        <begin position="177"/>
        <end position="201"/>
    </location>
</feature>
<keyword evidence="4 8" id="KW-0812">Transmembrane</keyword>
<dbReference type="SMART" id="SM00793">
    <property type="entry name" value="AgrB"/>
    <property type="match status" value="1"/>
</dbReference>
<keyword evidence="6 8" id="KW-1133">Transmembrane helix</keyword>
<dbReference type="EMBL" id="UPPP01000053">
    <property type="protein sequence ID" value="VBB05137.1"/>
    <property type="molecule type" value="Genomic_DNA"/>
</dbReference>
<reference evidence="9 10" key="1">
    <citation type="submission" date="2018-06" db="EMBL/GenBank/DDBJ databases">
        <authorList>
            <person name="Strepis N."/>
        </authorList>
    </citation>
    <scope>NUCLEOTIDE SEQUENCE [LARGE SCALE GENOMIC DNA]</scope>
    <source>
        <strain evidence="9">LUCI</strain>
    </source>
</reference>
<accession>A0A498R2U2</accession>
<proteinExistence type="predicted"/>
<evidence type="ECO:0000256" key="8">
    <source>
        <dbReference type="SAM" id="Phobius"/>
    </source>
</evidence>
<keyword evidence="10" id="KW-1185">Reference proteome</keyword>
<feature type="transmembrane region" description="Helical" evidence="8">
    <location>
        <begin position="153"/>
        <end position="171"/>
    </location>
</feature>
<dbReference type="AlphaFoldDB" id="A0A498R2U2"/>
<feature type="transmembrane region" description="Helical" evidence="8">
    <location>
        <begin position="111"/>
        <end position="132"/>
    </location>
</feature>
<evidence type="ECO:0000313" key="9">
    <source>
        <dbReference type="EMBL" id="VBB05137.1"/>
    </source>
</evidence>
<gene>
    <name evidence="9" type="ORF">LUCI_0344</name>
</gene>
<feature type="transmembrane region" description="Helical" evidence="8">
    <location>
        <begin position="42"/>
        <end position="63"/>
    </location>
</feature>
<name>A0A498R2U2_9FIRM</name>
<evidence type="ECO:0000256" key="4">
    <source>
        <dbReference type="ARBA" id="ARBA00022692"/>
    </source>
</evidence>
<evidence type="ECO:0000256" key="1">
    <source>
        <dbReference type="ARBA" id="ARBA00022475"/>
    </source>
</evidence>
<keyword evidence="3" id="KW-0645">Protease</keyword>
<evidence type="ECO:0000256" key="2">
    <source>
        <dbReference type="ARBA" id="ARBA00022654"/>
    </source>
</evidence>
<evidence type="ECO:0000256" key="3">
    <source>
        <dbReference type="ARBA" id="ARBA00022670"/>
    </source>
</evidence>
<dbReference type="GO" id="GO:0006508">
    <property type="term" value="P:proteolysis"/>
    <property type="evidence" value="ECO:0007669"/>
    <property type="project" value="UniProtKB-KW"/>
</dbReference>
<evidence type="ECO:0000256" key="6">
    <source>
        <dbReference type="ARBA" id="ARBA00022989"/>
    </source>
</evidence>
<dbReference type="GO" id="GO:0016020">
    <property type="term" value="C:membrane"/>
    <property type="evidence" value="ECO:0007669"/>
    <property type="project" value="InterPro"/>
</dbReference>
<evidence type="ECO:0000256" key="5">
    <source>
        <dbReference type="ARBA" id="ARBA00022801"/>
    </source>
</evidence>
<dbReference type="GO" id="GO:0008233">
    <property type="term" value="F:peptidase activity"/>
    <property type="evidence" value="ECO:0007669"/>
    <property type="project" value="UniProtKB-KW"/>
</dbReference>
<feature type="transmembrane region" description="Helical" evidence="8">
    <location>
        <begin position="84"/>
        <end position="105"/>
    </location>
</feature>
<dbReference type="RefSeq" id="WP_122626144.1">
    <property type="nucleotide sequence ID" value="NZ_UPPP01000053.1"/>
</dbReference>
<dbReference type="InterPro" id="IPR006741">
    <property type="entry name" value="AgrB"/>
</dbReference>
<dbReference type="OrthoDB" id="2854767at2"/>
<keyword evidence="5" id="KW-0378">Hydrolase</keyword>
<dbReference type="Proteomes" id="UP000277811">
    <property type="component" value="Unassembled WGS sequence"/>
</dbReference>